<feature type="region of interest" description="Disordered" evidence="5">
    <location>
        <begin position="532"/>
        <end position="593"/>
    </location>
</feature>
<name>A0AA38RJX1_9PEZI</name>
<keyword evidence="3 6" id="KW-1133">Transmembrane helix</keyword>
<feature type="compositionally biased region" description="Low complexity" evidence="5">
    <location>
        <begin position="149"/>
        <end position="159"/>
    </location>
</feature>
<sequence>MATRANTRATRRGLTYGSAITSTRHSSNFLLFLFCLITTTWLPVATAVCGVEFLYPEPGLTFYYLDTVNVTYTSNFSNPTLFAWCGHGSPTQKYQTSAPKYNGSVLVLLSFSSADPCWFDLRPDTPTCGDNSPSFSLLPVQRTQGESKTTLGLLSSTSSALVPSKTGTDGRSHTTGNVSGGELSSGAKAGIIVAVVGAILVVLGMAACFFFRRRKRLQEAVVAGHIIDHDSRAKKGHEKMPLAGGSTHSNGSTEPLRVQPVYDGIPGSAGYNDLQSRGSSAYLHSPQSPSSSAGGFVPPSRNKSSERQYSTEREELEAARLHSTSVSSGVVSYGPNPVTPSVTPRPSTRFHDNPSSGSRDELYPPSTHTSTSPQPQAEYPLQPPAQPLIVSYGPNRITPTPAIVASVAPEESVMKGPPDLPSFPDMGIPSHPFPSYEAPSPHDTIQHTPDDLVRYDLSDEPLSAVAPLPPYASTADFYAMEKGAIRKLQEPAAQAELPPTKDGYYHFGDHGTEYELQGAAPEREQQLPHQPYRNQTAGMGRARGVDEQKFLLDDGEMRHLREQKRRIRAAQHGESYEMQPAGRGGPGQEQGHN</sequence>
<dbReference type="PANTHER" id="PTHR15549">
    <property type="entry name" value="PAIRED IMMUNOGLOBULIN-LIKE TYPE 2 RECEPTOR"/>
    <property type="match status" value="1"/>
</dbReference>
<keyword evidence="2 6" id="KW-0812">Transmembrane</keyword>
<feature type="region of interest" description="Disordered" evidence="5">
    <location>
        <begin position="149"/>
        <end position="179"/>
    </location>
</feature>
<evidence type="ECO:0000256" key="2">
    <source>
        <dbReference type="ARBA" id="ARBA00022692"/>
    </source>
</evidence>
<accession>A0AA38RJX1</accession>
<evidence type="ECO:0000256" key="5">
    <source>
        <dbReference type="SAM" id="MobiDB-lite"/>
    </source>
</evidence>
<dbReference type="InterPro" id="IPR051694">
    <property type="entry name" value="Immunoregulatory_rcpt-like"/>
</dbReference>
<evidence type="ECO:0000256" key="3">
    <source>
        <dbReference type="ARBA" id="ARBA00022989"/>
    </source>
</evidence>
<protein>
    <submittedName>
        <fullName evidence="7">Uncharacterized protein</fullName>
    </submittedName>
</protein>
<feature type="transmembrane region" description="Helical" evidence="6">
    <location>
        <begin position="189"/>
        <end position="211"/>
    </location>
</feature>
<evidence type="ECO:0000256" key="4">
    <source>
        <dbReference type="ARBA" id="ARBA00023136"/>
    </source>
</evidence>
<feature type="compositionally biased region" description="Polar residues" evidence="5">
    <location>
        <begin position="165"/>
        <end position="177"/>
    </location>
</feature>
<dbReference type="AlphaFoldDB" id="A0AA38RJX1"/>
<feature type="compositionally biased region" description="Basic and acidic residues" evidence="5">
    <location>
        <begin position="303"/>
        <end position="320"/>
    </location>
</feature>
<dbReference type="GO" id="GO:0071944">
    <property type="term" value="C:cell periphery"/>
    <property type="evidence" value="ECO:0007669"/>
    <property type="project" value="UniProtKB-ARBA"/>
</dbReference>
<comment type="caution">
    <text evidence="7">The sequence shown here is derived from an EMBL/GenBank/DDBJ whole genome shotgun (WGS) entry which is preliminary data.</text>
</comment>
<feature type="transmembrane region" description="Helical" evidence="6">
    <location>
        <begin position="29"/>
        <end position="55"/>
    </location>
</feature>
<dbReference type="GO" id="GO:0016020">
    <property type="term" value="C:membrane"/>
    <property type="evidence" value="ECO:0007669"/>
    <property type="project" value="UniProtKB-SubCell"/>
</dbReference>
<feature type="region of interest" description="Disordered" evidence="5">
    <location>
        <begin position="232"/>
        <end position="386"/>
    </location>
</feature>
<reference evidence="7" key="1">
    <citation type="submission" date="2022-07" db="EMBL/GenBank/DDBJ databases">
        <title>Fungi with potential for degradation of polypropylene.</title>
        <authorList>
            <person name="Gostincar C."/>
        </authorList>
    </citation>
    <scope>NUCLEOTIDE SEQUENCE</scope>
    <source>
        <strain evidence="7">EXF-13287</strain>
    </source>
</reference>
<dbReference type="EMBL" id="JANBVN010000077">
    <property type="protein sequence ID" value="KAJ9149661.1"/>
    <property type="molecule type" value="Genomic_DNA"/>
</dbReference>
<feature type="compositionally biased region" description="Low complexity" evidence="5">
    <location>
        <begin position="323"/>
        <end position="332"/>
    </location>
</feature>
<keyword evidence="8" id="KW-1185">Reference proteome</keyword>
<dbReference type="Proteomes" id="UP001174691">
    <property type="component" value="Unassembled WGS sequence"/>
</dbReference>
<gene>
    <name evidence="7" type="ORF">NKR19_g5576</name>
</gene>
<evidence type="ECO:0000313" key="8">
    <source>
        <dbReference type="Proteomes" id="UP001174691"/>
    </source>
</evidence>
<comment type="subcellular location">
    <subcellularLocation>
        <location evidence="1">Membrane</location>
        <topology evidence="1">Single-pass membrane protein</topology>
    </subcellularLocation>
</comment>
<evidence type="ECO:0000256" key="6">
    <source>
        <dbReference type="SAM" id="Phobius"/>
    </source>
</evidence>
<evidence type="ECO:0000313" key="7">
    <source>
        <dbReference type="EMBL" id="KAJ9149661.1"/>
    </source>
</evidence>
<evidence type="ECO:0000256" key="1">
    <source>
        <dbReference type="ARBA" id="ARBA00004167"/>
    </source>
</evidence>
<proteinExistence type="predicted"/>
<feature type="compositionally biased region" description="Low complexity" evidence="5">
    <location>
        <begin position="364"/>
        <end position="373"/>
    </location>
</feature>
<keyword evidence="4 6" id="KW-0472">Membrane</keyword>
<feature type="compositionally biased region" description="Basic and acidic residues" evidence="5">
    <location>
        <begin position="543"/>
        <end position="560"/>
    </location>
</feature>
<organism evidence="7 8">
    <name type="scientific">Coniochaeta hoffmannii</name>
    <dbReference type="NCBI Taxonomy" id="91930"/>
    <lineage>
        <taxon>Eukaryota</taxon>
        <taxon>Fungi</taxon>
        <taxon>Dikarya</taxon>
        <taxon>Ascomycota</taxon>
        <taxon>Pezizomycotina</taxon>
        <taxon>Sordariomycetes</taxon>
        <taxon>Sordariomycetidae</taxon>
        <taxon>Coniochaetales</taxon>
        <taxon>Coniochaetaceae</taxon>
        <taxon>Coniochaeta</taxon>
    </lineage>
</organism>
<feature type="compositionally biased region" description="Gly residues" evidence="5">
    <location>
        <begin position="582"/>
        <end position="593"/>
    </location>
</feature>